<feature type="region of interest" description="Disordered" evidence="5">
    <location>
        <begin position="409"/>
        <end position="431"/>
    </location>
</feature>
<comment type="subcellular location">
    <subcellularLocation>
        <location evidence="1">Nucleus</location>
    </subcellularLocation>
</comment>
<sequence>MYSSRPSLPPQSSQHCKFSVPEACERIKDELTSLQQQCHNLKLEYEKIVQEKTELQRHHLLYYEITYGLNVEMHKQMEIAKRLSAILVQVIPFLSQEHQSQVAAAVERAKQVTLSELSSLIMPQQEDLKANKFPNGPLAPPFDQMDFFKTVQQQQQFLMAASSTGFSGGLPYNVNTPSLGSIADGSTSLSLSGAKGSTPQSIPSLACPSISSSLPSTCAINTNLAGGLAGGASTPSGLSLPPNPFFPQMSNSTSTTPSNAPNMGAIPSSQPQALSNGPPANANPAFFSGLAQSHPAVAAAMAAVAAAGFPPPVSGVGSGSLNPMSAGLLNTSTGNTVGINNSAYPSQLPAHLNGMMSGPPFPGTVLPTANHLPPLSSAAACSVSSALLSNTFPGAPTGCSHPNSFSPNSSFAPSTGARLPGLPTDAGSSAPPPFPPMMPPAALSAIMNDKNLDDKHVSIDRQSTYRYYLTSYHVCFCRVPVVFCVRVTY</sequence>
<dbReference type="InterPro" id="IPR005617">
    <property type="entry name" value="Groucho/TLE_N"/>
</dbReference>
<evidence type="ECO:0000313" key="7">
    <source>
        <dbReference type="EMBL" id="KAA0198795.1"/>
    </source>
</evidence>
<feature type="coiled-coil region" evidence="4">
    <location>
        <begin position="24"/>
        <end position="58"/>
    </location>
</feature>
<dbReference type="GO" id="GO:0003714">
    <property type="term" value="F:transcription corepressor activity"/>
    <property type="evidence" value="ECO:0007669"/>
    <property type="project" value="TreeGrafter"/>
</dbReference>
<dbReference type="PANTHER" id="PTHR10814:SF21">
    <property type="entry name" value="PROTEIN GROUCHO"/>
    <property type="match status" value="1"/>
</dbReference>
<dbReference type="GO" id="GO:0005634">
    <property type="term" value="C:nucleus"/>
    <property type="evidence" value="ECO:0007669"/>
    <property type="project" value="UniProtKB-SubCell"/>
</dbReference>
<dbReference type="AlphaFoldDB" id="A0A8E0S786"/>
<keyword evidence="8" id="KW-1185">Reference proteome</keyword>
<accession>A0A8E0S786</accession>
<name>A0A8E0S786_9TREM</name>
<keyword evidence="3" id="KW-0539">Nucleus</keyword>
<dbReference type="InterPro" id="IPR009146">
    <property type="entry name" value="Groucho_enhance"/>
</dbReference>
<dbReference type="PANTHER" id="PTHR10814">
    <property type="entry name" value="TRANSDUCIN-LIKE ENHANCER PROTEIN"/>
    <property type="match status" value="1"/>
</dbReference>
<keyword evidence="4" id="KW-0175">Coiled coil</keyword>
<reference evidence="7" key="1">
    <citation type="submission" date="2019-05" db="EMBL/GenBank/DDBJ databases">
        <title>Annotation for the trematode Fasciolopsis buski.</title>
        <authorList>
            <person name="Choi Y.-J."/>
        </authorList>
    </citation>
    <scope>NUCLEOTIDE SEQUENCE</scope>
    <source>
        <strain evidence="7">HT</strain>
        <tissue evidence="7">Whole worm</tissue>
    </source>
</reference>
<organism evidence="7 8">
    <name type="scientific">Fasciolopsis buskii</name>
    <dbReference type="NCBI Taxonomy" id="27845"/>
    <lineage>
        <taxon>Eukaryota</taxon>
        <taxon>Metazoa</taxon>
        <taxon>Spiralia</taxon>
        <taxon>Lophotrochozoa</taxon>
        <taxon>Platyhelminthes</taxon>
        <taxon>Trematoda</taxon>
        <taxon>Digenea</taxon>
        <taxon>Plagiorchiida</taxon>
        <taxon>Echinostomata</taxon>
        <taxon>Echinostomatoidea</taxon>
        <taxon>Fasciolidae</taxon>
        <taxon>Fasciolopsis</taxon>
    </lineage>
</organism>
<dbReference type="Proteomes" id="UP000728185">
    <property type="component" value="Unassembled WGS sequence"/>
</dbReference>
<evidence type="ECO:0000256" key="4">
    <source>
        <dbReference type="SAM" id="Coils"/>
    </source>
</evidence>
<evidence type="ECO:0000256" key="3">
    <source>
        <dbReference type="ARBA" id="ARBA00023242"/>
    </source>
</evidence>
<gene>
    <name evidence="7" type="ORF">FBUS_03808</name>
</gene>
<dbReference type="EMBL" id="LUCM01001494">
    <property type="protein sequence ID" value="KAA0198795.1"/>
    <property type="molecule type" value="Genomic_DNA"/>
</dbReference>
<evidence type="ECO:0000259" key="6">
    <source>
        <dbReference type="Pfam" id="PF03920"/>
    </source>
</evidence>
<evidence type="ECO:0000313" key="8">
    <source>
        <dbReference type="Proteomes" id="UP000728185"/>
    </source>
</evidence>
<feature type="domain" description="Groucho/TLE N-terminal Q-rich" evidence="6">
    <location>
        <begin position="17"/>
        <end position="128"/>
    </location>
</feature>
<comment type="similarity">
    <text evidence="2">Belongs to the WD repeat Groucho/TLE family.</text>
</comment>
<evidence type="ECO:0000256" key="5">
    <source>
        <dbReference type="SAM" id="MobiDB-lite"/>
    </source>
</evidence>
<evidence type="ECO:0000256" key="2">
    <source>
        <dbReference type="ARBA" id="ARBA00005969"/>
    </source>
</evidence>
<evidence type="ECO:0000256" key="1">
    <source>
        <dbReference type="ARBA" id="ARBA00004123"/>
    </source>
</evidence>
<dbReference type="GO" id="GO:0005667">
    <property type="term" value="C:transcription regulator complex"/>
    <property type="evidence" value="ECO:0007669"/>
    <property type="project" value="TreeGrafter"/>
</dbReference>
<dbReference type="Pfam" id="PF03920">
    <property type="entry name" value="TLE_N"/>
    <property type="match status" value="1"/>
</dbReference>
<proteinExistence type="inferred from homology"/>
<dbReference type="GO" id="GO:0090090">
    <property type="term" value="P:negative regulation of canonical Wnt signaling pathway"/>
    <property type="evidence" value="ECO:0007669"/>
    <property type="project" value="TreeGrafter"/>
</dbReference>
<dbReference type="OrthoDB" id="2624652at2759"/>
<comment type="caution">
    <text evidence="7">The sequence shown here is derived from an EMBL/GenBank/DDBJ whole genome shotgun (WGS) entry which is preliminary data.</text>
</comment>
<protein>
    <submittedName>
        <fullName evidence="7">Amino-terminal enhancer of split</fullName>
    </submittedName>
</protein>